<reference evidence="1" key="1">
    <citation type="submission" date="2022-06" db="EMBL/GenBank/DDBJ databases">
        <title>Aquibacillus sp. a new bacterium isolated from soil saline samples.</title>
        <authorList>
            <person name="Galisteo C."/>
            <person name="De La Haba R."/>
            <person name="Sanchez-Porro C."/>
            <person name="Ventosa A."/>
        </authorList>
    </citation>
    <scope>NUCLEOTIDE SEQUENCE</scope>
    <source>
        <strain evidence="1">3ASR75-11</strain>
    </source>
</reference>
<dbReference type="RefSeq" id="WP_272436032.1">
    <property type="nucleotide sequence ID" value="NZ_JAMQKB010000005.1"/>
</dbReference>
<dbReference type="AlphaFoldDB" id="A0A9X3WSV7"/>
<organism evidence="1 2">
    <name type="scientific">Terrihalobacillus insolitus</name>
    <dbReference type="NCBI Taxonomy" id="2950438"/>
    <lineage>
        <taxon>Bacteria</taxon>
        <taxon>Bacillati</taxon>
        <taxon>Bacillota</taxon>
        <taxon>Bacilli</taxon>
        <taxon>Bacillales</taxon>
        <taxon>Bacillaceae</taxon>
        <taxon>Terrihalobacillus</taxon>
    </lineage>
</organism>
<dbReference type="EMBL" id="JAMQKB010000005">
    <property type="protein sequence ID" value="MDC3424228.1"/>
    <property type="molecule type" value="Genomic_DNA"/>
</dbReference>
<sequence length="138" mass="16033">MEHVDETIITCSVCGRNFDEGDVNIIDYDLDLCISCEKKHLESSKEIKGPYDVTYQHYKGNIYISKQNPSQEIQGTNIALGDPFYSDKDLRVLGYVIRKGGKWTHNHDKYMDLDEIIWSVLKSYGWYNEYCYQLLGTS</sequence>
<protein>
    <submittedName>
        <fullName evidence="1">Uncharacterized protein</fullName>
    </submittedName>
</protein>
<dbReference type="Proteomes" id="UP001145050">
    <property type="component" value="Unassembled WGS sequence"/>
</dbReference>
<accession>A0A9X3WSV7</accession>
<comment type="caution">
    <text evidence="1">The sequence shown here is derived from an EMBL/GenBank/DDBJ whole genome shotgun (WGS) entry which is preliminary data.</text>
</comment>
<gene>
    <name evidence="1" type="ORF">NC797_06865</name>
</gene>
<name>A0A9X3WSV7_9BACI</name>
<proteinExistence type="predicted"/>
<evidence type="ECO:0000313" key="2">
    <source>
        <dbReference type="Proteomes" id="UP001145050"/>
    </source>
</evidence>
<keyword evidence="2" id="KW-1185">Reference proteome</keyword>
<evidence type="ECO:0000313" key="1">
    <source>
        <dbReference type="EMBL" id="MDC3424228.1"/>
    </source>
</evidence>